<evidence type="ECO:0000259" key="5">
    <source>
        <dbReference type="Pfam" id="PF01494"/>
    </source>
</evidence>
<evidence type="ECO:0000313" key="6">
    <source>
        <dbReference type="EMBL" id="KAJ5453587.1"/>
    </source>
</evidence>
<sequence>MAPSEEFVSHAAASLPGLVPVMIVGGGPSGLLQALLLSRLGVRSLIIERYPKRLAAPKAHAINPRSLEILRQFGLGEARVRELGTSRKDAYWVNFVTNLSGDAIGRLPYERMDLAVLDDTPEMIHNIPQPVLEQELADHVAQDPNIALWKGLSIHGIEQTDDHVLATVLECSTGRLHSVRCRHLVACDGRKSRVRELIGILSEGEESDETMMTIHFNANLRSVVGDRAGMLFWIMDPNAAGFIIGYDLDRTQVHISQVDTTKQPIESWTDDLCRAKLHAAIGQDIPFDILSVRPWVFRRQIAQTFQKGNVFLVGDAAHSFPPTGGLGLNCGIADAHNLAYKLAFVHHNVANTSILSTYTGERRSVADTYSRQSVKNGQQIFALLRSLNTAGVDDPDQARRNMMIALADPVQRKKVDEGIKGQREHFDNLGLHIGYVYGAIEPPLDASCYSPKFIPGARLPHDWISFPSQLSKASQSARSSLPYAPIDVSYVTELDEKQVEEHRWSTLDLCAPDAFTFILGTKDIQLRSDIAQIQKYCEAKNLHLDIWHLGTDFEVIRQNWFSMKLNETGGILVRPDQHIMMVIIDTTTGKEVISKIDSHLG</sequence>
<evidence type="ECO:0000256" key="2">
    <source>
        <dbReference type="ARBA" id="ARBA00022630"/>
    </source>
</evidence>
<evidence type="ECO:0000256" key="1">
    <source>
        <dbReference type="ARBA" id="ARBA00001974"/>
    </source>
</evidence>
<dbReference type="InterPro" id="IPR050641">
    <property type="entry name" value="RIFMO-like"/>
</dbReference>
<dbReference type="Pfam" id="PF01494">
    <property type="entry name" value="FAD_binding_3"/>
    <property type="match status" value="1"/>
</dbReference>
<evidence type="ECO:0000256" key="4">
    <source>
        <dbReference type="ARBA" id="ARBA00023002"/>
    </source>
</evidence>
<gene>
    <name evidence="6" type="ORF">N7458_004543</name>
</gene>
<dbReference type="InterPro" id="IPR002938">
    <property type="entry name" value="FAD-bd"/>
</dbReference>
<protein>
    <recommendedName>
        <fullName evidence="5">FAD-binding domain-containing protein</fullName>
    </recommendedName>
</protein>
<comment type="caution">
    <text evidence="6">The sequence shown here is derived from an EMBL/GenBank/DDBJ whole genome shotgun (WGS) entry which is preliminary data.</text>
</comment>
<dbReference type="EMBL" id="JAPVEA010000005">
    <property type="protein sequence ID" value="KAJ5453587.1"/>
    <property type="molecule type" value="Genomic_DNA"/>
</dbReference>
<comment type="cofactor">
    <cofactor evidence="1">
        <name>FAD</name>
        <dbReference type="ChEBI" id="CHEBI:57692"/>
    </cofactor>
</comment>
<dbReference type="GeneID" id="81598168"/>
<dbReference type="Gene3D" id="3.30.9.10">
    <property type="entry name" value="D-Amino Acid Oxidase, subunit A, domain 2"/>
    <property type="match status" value="1"/>
</dbReference>
<organism evidence="6 7">
    <name type="scientific">Penicillium daleae</name>
    <dbReference type="NCBI Taxonomy" id="63821"/>
    <lineage>
        <taxon>Eukaryota</taxon>
        <taxon>Fungi</taxon>
        <taxon>Dikarya</taxon>
        <taxon>Ascomycota</taxon>
        <taxon>Pezizomycotina</taxon>
        <taxon>Eurotiomycetes</taxon>
        <taxon>Eurotiomycetidae</taxon>
        <taxon>Eurotiales</taxon>
        <taxon>Aspergillaceae</taxon>
        <taxon>Penicillium</taxon>
    </lineage>
</organism>
<accession>A0AAD6C6A7</accession>
<feature type="domain" description="FAD-binding" evidence="5">
    <location>
        <begin position="19"/>
        <end position="370"/>
    </location>
</feature>
<keyword evidence="3" id="KW-0274">FAD</keyword>
<dbReference type="Proteomes" id="UP001213681">
    <property type="component" value="Unassembled WGS sequence"/>
</dbReference>
<keyword evidence="7" id="KW-1185">Reference proteome</keyword>
<dbReference type="GO" id="GO:0071949">
    <property type="term" value="F:FAD binding"/>
    <property type="evidence" value="ECO:0007669"/>
    <property type="project" value="InterPro"/>
</dbReference>
<dbReference type="Gene3D" id="3.50.50.60">
    <property type="entry name" value="FAD/NAD(P)-binding domain"/>
    <property type="match status" value="1"/>
</dbReference>
<keyword evidence="4" id="KW-0560">Oxidoreductase</keyword>
<reference evidence="6" key="2">
    <citation type="journal article" date="2023" name="IMA Fungus">
        <title>Comparative genomic study of the Penicillium genus elucidates a diverse pangenome and 15 lateral gene transfer events.</title>
        <authorList>
            <person name="Petersen C."/>
            <person name="Sorensen T."/>
            <person name="Nielsen M.R."/>
            <person name="Sondergaard T.E."/>
            <person name="Sorensen J.L."/>
            <person name="Fitzpatrick D.A."/>
            <person name="Frisvad J.C."/>
            <person name="Nielsen K.L."/>
        </authorList>
    </citation>
    <scope>NUCLEOTIDE SEQUENCE</scope>
    <source>
        <strain evidence="6">IBT 16125</strain>
    </source>
</reference>
<dbReference type="PRINTS" id="PR00420">
    <property type="entry name" value="RNGMNOXGNASE"/>
</dbReference>
<reference evidence="6" key="1">
    <citation type="submission" date="2022-12" db="EMBL/GenBank/DDBJ databases">
        <authorList>
            <person name="Petersen C."/>
        </authorList>
    </citation>
    <scope>NUCLEOTIDE SEQUENCE</scope>
    <source>
        <strain evidence="6">IBT 16125</strain>
    </source>
</reference>
<dbReference type="PANTHER" id="PTHR43004:SF19">
    <property type="entry name" value="BINDING MONOOXYGENASE, PUTATIVE (JCVI)-RELATED"/>
    <property type="match status" value="1"/>
</dbReference>
<dbReference type="RefSeq" id="XP_056766543.1">
    <property type="nucleotide sequence ID" value="XM_056907925.1"/>
</dbReference>
<dbReference type="Gene3D" id="3.40.30.120">
    <property type="match status" value="1"/>
</dbReference>
<proteinExistence type="predicted"/>
<name>A0AAD6C6A7_9EURO</name>
<evidence type="ECO:0000256" key="3">
    <source>
        <dbReference type="ARBA" id="ARBA00022827"/>
    </source>
</evidence>
<dbReference type="PANTHER" id="PTHR43004">
    <property type="entry name" value="TRK SYSTEM POTASSIUM UPTAKE PROTEIN"/>
    <property type="match status" value="1"/>
</dbReference>
<dbReference type="SUPFAM" id="SSF51905">
    <property type="entry name" value="FAD/NAD(P)-binding domain"/>
    <property type="match status" value="1"/>
</dbReference>
<keyword evidence="2" id="KW-0285">Flavoprotein</keyword>
<dbReference type="InterPro" id="IPR036188">
    <property type="entry name" value="FAD/NAD-bd_sf"/>
</dbReference>
<evidence type="ECO:0000313" key="7">
    <source>
        <dbReference type="Proteomes" id="UP001213681"/>
    </source>
</evidence>
<dbReference type="GO" id="GO:0016709">
    <property type="term" value="F:oxidoreductase activity, acting on paired donors, with incorporation or reduction of molecular oxygen, NAD(P)H as one donor, and incorporation of one atom of oxygen"/>
    <property type="evidence" value="ECO:0007669"/>
    <property type="project" value="UniProtKB-ARBA"/>
</dbReference>
<dbReference type="AlphaFoldDB" id="A0AAD6C6A7"/>